<evidence type="ECO:0000313" key="1">
    <source>
        <dbReference type="EMBL" id="KFK24820.1"/>
    </source>
</evidence>
<proteinExistence type="predicted"/>
<dbReference type="EMBL" id="CM002876">
    <property type="protein sequence ID" value="KFK24820.1"/>
    <property type="molecule type" value="Genomic_DNA"/>
</dbReference>
<keyword evidence="2" id="KW-1185">Reference proteome</keyword>
<dbReference type="Proteomes" id="UP000029120">
    <property type="component" value="Chromosome 8"/>
</dbReference>
<gene>
    <name evidence="1" type="ordered locus">AALP_Aa8g029300</name>
</gene>
<dbReference type="AlphaFoldDB" id="A0A087G4L8"/>
<name>A0A087G4L8_ARAAL</name>
<dbReference type="Gramene" id="KFK24820">
    <property type="protein sequence ID" value="KFK24820"/>
    <property type="gene ID" value="AALP_AA8G029300"/>
</dbReference>
<accession>A0A087G4L8</accession>
<sequence length="37" mass="4356">MCYIPIDLHLRSMSMNMKTNVTSMVKLVIGYLKLVRR</sequence>
<organism evidence="1 2">
    <name type="scientific">Arabis alpina</name>
    <name type="common">Alpine rock-cress</name>
    <dbReference type="NCBI Taxonomy" id="50452"/>
    <lineage>
        <taxon>Eukaryota</taxon>
        <taxon>Viridiplantae</taxon>
        <taxon>Streptophyta</taxon>
        <taxon>Embryophyta</taxon>
        <taxon>Tracheophyta</taxon>
        <taxon>Spermatophyta</taxon>
        <taxon>Magnoliopsida</taxon>
        <taxon>eudicotyledons</taxon>
        <taxon>Gunneridae</taxon>
        <taxon>Pentapetalae</taxon>
        <taxon>rosids</taxon>
        <taxon>malvids</taxon>
        <taxon>Brassicales</taxon>
        <taxon>Brassicaceae</taxon>
        <taxon>Arabideae</taxon>
        <taxon>Arabis</taxon>
    </lineage>
</organism>
<evidence type="ECO:0000313" key="2">
    <source>
        <dbReference type="Proteomes" id="UP000029120"/>
    </source>
</evidence>
<reference evidence="2" key="1">
    <citation type="journal article" date="2015" name="Nat. Plants">
        <title>Genome expansion of Arabis alpina linked with retrotransposition and reduced symmetric DNA methylation.</title>
        <authorList>
            <person name="Willing E.M."/>
            <person name="Rawat V."/>
            <person name="Mandakova T."/>
            <person name="Maumus F."/>
            <person name="James G.V."/>
            <person name="Nordstroem K.J."/>
            <person name="Becker C."/>
            <person name="Warthmann N."/>
            <person name="Chica C."/>
            <person name="Szarzynska B."/>
            <person name="Zytnicki M."/>
            <person name="Albani M.C."/>
            <person name="Kiefer C."/>
            <person name="Bergonzi S."/>
            <person name="Castaings L."/>
            <person name="Mateos J.L."/>
            <person name="Berns M.C."/>
            <person name="Bujdoso N."/>
            <person name="Piofczyk T."/>
            <person name="de Lorenzo L."/>
            <person name="Barrero-Sicilia C."/>
            <person name="Mateos I."/>
            <person name="Piednoel M."/>
            <person name="Hagmann J."/>
            <person name="Chen-Min-Tao R."/>
            <person name="Iglesias-Fernandez R."/>
            <person name="Schuster S.C."/>
            <person name="Alonso-Blanco C."/>
            <person name="Roudier F."/>
            <person name="Carbonero P."/>
            <person name="Paz-Ares J."/>
            <person name="Davis S.J."/>
            <person name="Pecinka A."/>
            <person name="Quesneville H."/>
            <person name="Colot V."/>
            <person name="Lysak M.A."/>
            <person name="Weigel D."/>
            <person name="Coupland G."/>
            <person name="Schneeberger K."/>
        </authorList>
    </citation>
    <scope>NUCLEOTIDE SEQUENCE [LARGE SCALE GENOMIC DNA]</scope>
    <source>
        <strain evidence="2">cv. Pajares</strain>
    </source>
</reference>
<protein>
    <submittedName>
        <fullName evidence="1">Uncharacterized protein</fullName>
    </submittedName>
</protein>